<name>A0A2B8BCR5_9PROT</name>
<dbReference type="InterPro" id="IPR007487">
    <property type="entry name" value="ABC_transpt-TYRBP-like"/>
</dbReference>
<reference evidence="3" key="1">
    <citation type="submission" date="2017-10" db="EMBL/GenBank/DDBJ databases">
        <authorList>
            <person name="Kravchenko I.K."/>
            <person name="Grouzdev D.S."/>
        </authorList>
    </citation>
    <scope>NUCLEOTIDE SEQUENCE [LARGE SCALE GENOMIC DNA]</scope>
    <source>
        <strain evidence="3">B2</strain>
    </source>
</reference>
<dbReference type="OrthoDB" id="1680494at2"/>
<evidence type="ECO:0000313" key="3">
    <source>
        <dbReference type="Proteomes" id="UP000225379"/>
    </source>
</evidence>
<dbReference type="Gene3D" id="3.40.50.2300">
    <property type="match status" value="2"/>
</dbReference>
<accession>A0A2B8BCR5</accession>
<dbReference type="EMBL" id="PDKW01000042">
    <property type="protein sequence ID" value="PGH55560.1"/>
    <property type="molecule type" value="Genomic_DNA"/>
</dbReference>
<keyword evidence="1" id="KW-0732">Signal</keyword>
<dbReference type="PROSITE" id="PS51318">
    <property type="entry name" value="TAT"/>
    <property type="match status" value="1"/>
</dbReference>
<dbReference type="PANTHER" id="PTHR35271">
    <property type="entry name" value="ABC TRANSPORTER, SUBSTRATE-BINDING LIPOPROTEIN-RELATED"/>
    <property type="match status" value="1"/>
</dbReference>
<dbReference type="Pfam" id="PF04392">
    <property type="entry name" value="ABC_sub_bind"/>
    <property type="match status" value="1"/>
</dbReference>
<keyword evidence="3" id="KW-1185">Reference proteome</keyword>
<sequence>MSRCGRMPNRRQAIAGAGTALMSALLPGGAHAGRATDNALLPKLTDGRHWRIGYAETMPYGNYAGTLASIVKGLDALSWLNGAARMPYDAGQSDSEALWRWLSARDLGPRIRFVADGWYGGLDQASAEPILQRLESGGDIDLMIVMGTIAGRKLALDRHAVPTLVFSTTNAVAAGIVAAVEHSGRNHVWAHVDPERYHRQIRIFHETFGFRRLGIAYENSPAGRAIASIADIEAMAGQLGYELVARHVQAPVGPDDQERYYADLAAAWGDLSRQVDAMYITFGRWSLERFPPLVRIFQERGIPTFSQLGPEEVAQGALMSVARSDFDGIGQFGASVIARLANGERLADMRQIYFDTPTIAWNLAVANRMGYRPAMSALLAADNIYTSLGTMP</sequence>
<dbReference type="Proteomes" id="UP000225379">
    <property type="component" value="Unassembled WGS sequence"/>
</dbReference>
<evidence type="ECO:0008006" key="4">
    <source>
        <dbReference type="Google" id="ProtNLM"/>
    </source>
</evidence>
<protein>
    <recommendedName>
        <fullName evidence="4">ABC transporter substrate-binding protein</fullName>
    </recommendedName>
</protein>
<organism evidence="2 3">
    <name type="scientific">Azospirillum palustre</name>
    <dbReference type="NCBI Taxonomy" id="2044885"/>
    <lineage>
        <taxon>Bacteria</taxon>
        <taxon>Pseudomonadati</taxon>
        <taxon>Pseudomonadota</taxon>
        <taxon>Alphaproteobacteria</taxon>
        <taxon>Rhodospirillales</taxon>
        <taxon>Azospirillaceae</taxon>
        <taxon>Azospirillum</taxon>
    </lineage>
</organism>
<comment type="caution">
    <text evidence="2">The sequence shown here is derived from an EMBL/GenBank/DDBJ whole genome shotgun (WGS) entry which is preliminary data.</text>
</comment>
<proteinExistence type="predicted"/>
<dbReference type="AlphaFoldDB" id="A0A2B8BCR5"/>
<evidence type="ECO:0000313" key="2">
    <source>
        <dbReference type="EMBL" id="PGH55560.1"/>
    </source>
</evidence>
<dbReference type="InterPro" id="IPR006311">
    <property type="entry name" value="TAT_signal"/>
</dbReference>
<gene>
    <name evidence="2" type="ORF">CRT60_19930</name>
</gene>
<dbReference type="PANTHER" id="PTHR35271:SF1">
    <property type="entry name" value="ABC TRANSPORTER, SUBSTRATE-BINDING LIPOPROTEIN"/>
    <property type="match status" value="1"/>
</dbReference>
<evidence type="ECO:0000256" key="1">
    <source>
        <dbReference type="SAM" id="SignalP"/>
    </source>
</evidence>
<feature type="signal peptide" evidence="1">
    <location>
        <begin position="1"/>
        <end position="32"/>
    </location>
</feature>
<feature type="chain" id="PRO_5013151913" description="ABC transporter substrate-binding protein" evidence="1">
    <location>
        <begin position="33"/>
        <end position="392"/>
    </location>
</feature>